<dbReference type="InterPro" id="IPR010593">
    <property type="entry name" value="DUF1159"/>
</dbReference>
<dbReference type="AlphaFoldDB" id="A0A5J6MU56"/>
<accession>A0A5J6MU56</accession>
<evidence type="ECO:0000313" key="2">
    <source>
        <dbReference type="EMBL" id="QEX20889.1"/>
    </source>
</evidence>
<organism evidence="2 3">
    <name type="scientific">Hypericibacter adhaerens</name>
    <dbReference type="NCBI Taxonomy" id="2602016"/>
    <lineage>
        <taxon>Bacteria</taxon>
        <taxon>Pseudomonadati</taxon>
        <taxon>Pseudomonadota</taxon>
        <taxon>Alphaproteobacteria</taxon>
        <taxon>Rhodospirillales</taxon>
        <taxon>Dongiaceae</taxon>
        <taxon>Hypericibacter</taxon>
    </lineage>
</organism>
<proteinExistence type="predicted"/>
<name>A0A5J6MU56_9PROT</name>
<dbReference type="KEGG" id="hadh:FRZ61_08090"/>
<evidence type="ECO:0000256" key="1">
    <source>
        <dbReference type="SAM" id="MobiDB-lite"/>
    </source>
</evidence>
<dbReference type="Proteomes" id="UP000325797">
    <property type="component" value="Chromosome"/>
</dbReference>
<gene>
    <name evidence="2" type="ORF">FRZ61_08090</name>
</gene>
<dbReference type="Pfam" id="PF05258">
    <property type="entry name" value="DciA"/>
    <property type="match status" value="1"/>
</dbReference>
<evidence type="ECO:0000313" key="3">
    <source>
        <dbReference type="Proteomes" id="UP000325797"/>
    </source>
</evidence>
<sequence>MADKPDADKSVAEEAPRKGRMQALAASLPGIAGKALGKRGLAEGGLVTDWTAIVGEQLARSTLPLKLAFAGRERRDGTLHLRVAGAIALELQHLEPQLIERINAYLGYGAVARLRLERGPLPQLARRRRLAEPSTAPLAPAESAAIDRSVEGIADEALRQSLARLGATLAREAKKPAGR</sequence>
<dbReference type="InterPro" id="IPR007922">
    <property type="entry name" value="DciA-like"/>
</dbReference>
<keyword evidence="3" id="KW-1185">Reference proteome</keyword>
<protein>
    <recommendedName>
        <fullName evidence="4">DUF721 domain-containing protein</fullName>
    </recommendedName>
</protein>
<dbReference type="PANTHER" id="PTHR36456:SF1">
    <property type="entry name" value="UPF0232 PROTEIN SCO3875"/>
    <property type="match status" value="1"/>
</dbReference>
<evidence type="ECO:0008006" key="4">
    <source>
        <dbReference type="Google" id="ProtNLM"/>
    </source>
</evidence>
<reference evidence="2 3" key="1">
    <citation type="submission" date="2019-08" db="EMBL/GenBank/DDBJ databases">
        <title>Hyperibacter terrae gen. nov., sp. nov. and Hyperibacter viscosus sp. nov., two new members in the family Rhodospirillaceae isolated from the rhizosphere of Hypericum perforatum.</title>
        <authorList>
            <person name="Noviana Z."/>
        </authorList>
    </citation>
    <scope>NUCLEOTIDE SEQUENCE [LARGE SCALE GENOMIC DNA]</scope>
    <source>
        <strain evidence="2 3">R5959</strain>
    </source>
</reference>
<feature type="region of interest" description="Disordered" evidence="1">
    <location>
        <begin position="1"/>
        <end position="20"/>
    </location>
</feature>
<dbReference type="PANTHER" id="PTHR36456">
    <property type="entry name" value="UPF0232 PROTEIN SCO3875"/>
    <property type="match status" value="1"/>
</dbReference>
<dbReference type="EMBL" id="CP042582">
    <property type="protein sequence ID" value="QEX20889.1"/>
    <property type="molecule type" value="Genomic_DNA"/>
</dbReference>
<dbReference type="RefSeq" id="WP_225309101.1">
    <property type="nucleotide sequence ID" value="NZ_CP042582.1"/>
</dbReference>
<feature type="compositionally biased region" description="Basic and acidic residues" evidence="1">
    <location>
        <begin position="1"/>
        <end position="17"/>
    </location>
</feature>
<dbReference type="PIRSF" id="PIRSF032064">
    <property type="entry name" value="UCP032064"/>
    <property type="match status" value="1"/>
</dbReference>